<organism evidence="1 2">
    <name type="scientific">Lojkania enalia</name>
    <dbReference type="NCBI Taxonomy" id="147567"/>
    <lineage>
        <taxon>Eukaryota</taxon>
        <taxon>Fungi</taxon>
        <taxon>Dikarya</taxon>
        <taxon>Ascomycota</taxon>
        <taxon>Pezizomycotina</taxon>
        <taxon>Dothideomycetes</taxon>
        <taxon>Pleosporomycetidae</taxon>
        <taxon>Pleosporales</taxon>
        <taxon>Pleosporales incertae sedis</taxon>
        <taxon>Lojkania</taxon>
    </lineage>
</organism>
<evidence type="ECO:0000313" key="1">
    <source>
        <dbReference type="EMBL" id="KAF2262021.1"/>
    </source>
</evidence>
<sequence length="150" mass="17233">MSVFPCFLGIWYSTSHGNRPFILCADIVSLKLPRTAADQVSRVPKLRNRAIHEVPLVLVATYSNYSVLRLLAKVLTRIRRSQHWKFQGGRILFYKTAIPYILCPQNYLTTTRYFYLITYKAIRGARSARAKCETSTAFLTGANFRTFETS</sequence>
<dbReference type="Proteomes" id="UP000800093">
    <property type="component" value="Unassembled WGS sequence"/>
</dbReference>
<reference evidence="2" key="1">
    <citation type="journal article" date="2020" name="Stud. Mycol.">
        <title>101 Dothideomycetes genomes: A test case for predicting lifestyles and emergence of pathogens.</title>
        <authorList>
            <person name="Haridas S."/>
            <person name="Albert R."/>
            <person name="Binder M."/>
            <person name="Bloem J."/>
            <person name="LaButti K."/>
            <person name="Salamov A."/>
            <person name="Andreopoulos B."/>
            <person name="Baker S."/>
            <person name="Barry K."/>
            <person name="Bills G."/>
            <person name="Bluhm B."/>
            <person name="Cannon C."/>
            <person name="Castanera R."/>
            <person name="Culley D."/>
            <person name="Daum C."/>
            <person name="Ezra D."/>
            <person name="Gonzalez J."/>
            <person name="Henrissat B."/>
            <person name="Kuo A."/>
            <person name="Liang C."/>
            <person name="Lipzen A."/>
            <person name="Lutzoni F."/>
            <person name="Magnuson J."/>
            <person name="Mondo S."/>
            <person name="Nolan M."/>
            <person name="Ohm R."/>
            <person name="Pangilinan J."/>
            <person name="Park H.-J."/>
            <person name="Ramirez L."/>
            <person name="Alfaro M."/>
            <person name="Sun H."/>
            <person name="Tritt A."/>
            <person name="Yoshinaga Y."/>
            <person name="Zwiers L.-H."/>
            <person name="Turgeon B."/>
            <person name="Goodwin S."/>
            <person name="Spatafora J."/>
            <person name="Crous P."/>
            <person name="Grigoriev I."/>
        </authorList>
    </citation>
    <scope>NUCLEOTIDE SEQUENCE [LARGE SCALE GENOMIC DNA]</scope>
    <source>
        <strain evidence="2">CBS 304.66</strain>
    </source>
</reference>
<proteinExistence type="predicted"/>
<accession>A0A9P4K4Q0</accession>
<gene>
    <name evidence="1" type="ORF">CC78DRAFT_325690</name>
</gene>
<dbReference type="AlphaFoldDB" id="A0A9P4K4Q0"/>
<keyword evidence="2" id="KW-1185">Reference proteome</keyword>
<comment type="caution">
    <text evidence="1">The sequence shown here is derived from an EMBL/GenBank/DDBJ whole genome shotgun (WGS) entry which is preliminary data.</text>
</comment>
<dbReference type="EMBL" id="ML986645">
    <property type="protein sequence ID" value="KAF2262021.1"/>
    <property type="molecule type" value="Genomic_DNA"/>
</dbReference>
<name>A0A9P4K4Q0_9PLEO</name>
<evidence type="ECO:0000313" key="2">
    <source>
        <dbReference type="Proteomes" id="UP000800093"/>
    </source>
</evidence>
<protein>
    <submittedName>
        <fullName evidence="1">Uncharacterized protein</fullName>
    </submittedName>
</protein>